<dbReference type="CDD" id="cd00657">
    <property type="entry name" value="Ferritin_like"/>
    <property type="match status" value="1"/>
</dbReference>
<dbReference type="InterPro" id="IPR036868">
    <property type="entry name" value="TusA-like_sf"/>
</dbReference>
<evidence type="ECO:0000313" key="2">
    <source>
        <dbReference type="Proteomes" id="UP000319769"/>
    </source>
</evidence>
<dbReference type="Gene3D" id="3.30.110.40">
    <property type="entry name" value="TusA-like domain"/>
    <property type="match status" value="1"/>
</dbReference>
<comment type="caution">
    <text evidence="1">The sequence shown here is derived from an EMBL/GenBank/DDBJ whole genome shotgun (WGS) entry which is preliminary data.</text>
</comment>
<dbReference type="InterPro" id="IPR009078">
    <property type="entry name" value="Ferritin-like_SF"/>
</dbReference>
<dbReference type="AlphaFoldDB" id="A0A5N0VED4"/>
<keyword evidence="2" id="KW-1185">Reference proteome</keyword>
<reference evidence="1" key="1">
    <citation type="submission" date="2019-09" db="EMBL/GenBank/DDBJ databases">
        <authorList>
            <person name="Teo W.F.A."/>
            <person name="Duangmal K."/>
        </authorList>
    </citation>
    <scope>NUCLEOTIDE SEQUENCE [LARGE SCALE GENOMIC DNA]</scope>
    <source>
        <strain evidence="1">K81G1</strain>
    </source>
</reference>
<dbReference type="Proteomes" id="UP000319769">
    <property type="component" value="Unassembled WGS sequence"/>
</dbReference>
<name>A0A5N0VED4_9PSEU</name>
<dbReference type="SUPFAM" id="SSF47240">
    <property type="entry name" value="Ferritin-like"/>
    <property type="match status" value="1"/>
</dbReference>
<dbReference type="OrthoDB" id="5500270at2"/>
<gene>
    <name evidence="1" type="ORF">FPZ12_008150</name>
</gene>
<organism evidence="1 2">
    <name type="scientific">Amycolatopsis acidicola</name>
    <dbReference type="NCBI Taxonomy" id="2596893"/>
    <lineage>
        <taxon>Bacteria</taxon>
        <taxon>Bacillati</taxon>
        <taxon>Actinomycetota</taxon>
        <taxon>Actinomycetes</taxon>
        <taxon>Pseudonocardiales</taxon>
        <taxon>Pseudonocardiaceae</taxon>
        <taxon>Amycolatopsis</taxon>
    </lineage>
</organism>
<accession>A0A5N0VED4</accession>
<dbReference type="SUPFAM" id="SSF64307">
    <property type="entry name" value="SirA-like"/>
    <property type="match status" value="1"/>
</dbReference>
<protein>
    <submittedName>
        <fullName evidence="1">Ferritin-like domain-containing protein</fullName>
    </submittedName>
</protein>
<proteinExistence type="predicted"/>
<dbReference type="Gene3D" id="1.10.620.20">
    <property type="entry name" value="Ribonucleotide Reductase, subunit A"/>
    <property type="match status" value="1"/>
</dbReference>
<dbReference type="EMBL" id="VMNW02000008">
    <property type="protein sequence ID" value="KAA9163988.1"/>
    <property type="molecule type" value="Genomic_DNA"/>
</dbReference>
<dbReference type="RefSeq" id="WP_144748978.1">
    <property type="nucleotide sequence ID" value="NZ_VMNW02000008.1"/>
</dbReference>
<dbReference type="InterPro" id="IPR012348">
    <property type="entry name" value="RNR-like"/>
</dbReference>
<sequence length="404" mass="44344">MRPAIDLEDLGIDSGGHILLDRQLTAMRAGETLIVRGRHPALELHLAAWCRSQGHQLVATEDSSGGVPIGADGPPELLIRKGSAVDERWMGAERAGSARLSGLNADRRWGLAARGALVEQGGPELDVTWVDKDLVWADIAPALYARAAASQWNPDTVVDWRPGNDVPADIEDAVVQIMTYLVENEQAALMIPAKMLASLHPHYREVMQLLASQVADEARHVEIFTRRALLNRDQMGRSGVEGRASLQTLMNEADFTLASFLLSVLGEGTFVDLLKFLHDYAPDPITASVSRLAARDEARHVAFGVAHTAHIVRSDRAFLGRLRGAVERRHDALKETSGLNQNVYDALVLMAAGSWEPAAIRRGWDAVQHLQRQMDNGRRRRLAAIGFPDDEAAELSALHTRNFM</sequence>
<dbReference type="GO" id="GO:0016491">
    <property type="term" value="F:oxidoreductase activity"/>
    <property type="evidence" value="ECO:0007669"/>
    <property type="project" value="InterPro"/>
</dbReference>
<evidence type="ECO:0000313" key="1">
    <source>
        <dbReference type="EMBL" id="KAA9163988.1"/>
    </source>
</evidence>